<reference evidence="2" key="2">
    <citation type="submission" date="2020-09" db="EMBL/GenBank/DDBJ databases">
        <authorList>
            <person name="Sun Q."/>
            <person name="Zhou Y."/>
        </authorList>
    </citation>
    <scope>NUCLEOTIDE SEQUENCE</scope>
    <source>
        <strain evidence="2">CGMCC 1.15290</strain>
    </source>
</reference>
<keyword evidence="1" id="KW-0472">Membrane</keyword>
<organism evidence="2 3">
    <name type="scientific">Filimonas zeae</name>
    <dbReference type="NCBI Taxonomy" id="1737353"/>
    <lineage>
        <taxon>Bacteria</taxon>
        <taxon>Pseudomonadati</taxon>
        <taxon>Bacteroidota</taxon>
        <taxon>Chitinophagia</taxon>
        <taxon>Chitinophagales</taxon>
        <taxon>Chitinophagaceae</taxon>
        <taxon>Filimonas</taxon>
    </lineage>
</organism>
<evidence type="ECO:0000256" key="1">
    <source>
        <dbReference type="SAM" id="Phobius"/>
    </source>
</evidence>
<name>A0A917IRP4_9BACT</name>
<accession>A0A917IRP4</accession>
<dbReference type="Proteomes" id="UP000627292">
    <property type="component" value="Unassembled WGS sequence"/>
</dbReference>
<evidence type="ECO:0000313" key="3">
    <source>
        <dbReference type="Proteomes" id="UP000627292"/>
    </source>
</evidence>
<keyword evidence="1" id="KW-0812">Transmembrane</keyword>
<feature type="transmembrane region" description="Helical" evidence="1">
    <location>
        <begin position="216"/>
        <end position="233"/>
    </location>
</feature>
<keyword evidence="1" id="KW-1133">Transmembrane helix</keyword>
<gene>
    <name evidence="2" type="ORF">GCM10011379_08920</name>
</gene>
<proteinExistence type="predicted"/>
<evidence type="ECO:0000313" key="2">
    <source>
        <dbReference type="EMBL" id="GGH60732.1"/>
    </source>
</evidence>
<keyword evidence="3" id="KW-1185">Reference proteome</keyword>
<dbReference type="EMBL" id="BMIB01000001">
    <property type="protein sequence ID" value="GGH60732.1"/>
    <property type="molecule type" value="Genomic_DNA"/>
</dbReference>
<dbReference type="AlphaFoldDB" id="A0A917IRP4"/>
<comment type="caution">
    <text evidence="2">The sequence shown here is derived from an EMBL/GenBank/DDBJ whole genome shotgun (WGS) entry which is preliminary data.</text>
</comment>
<reference evidence="2" key="1">
    <citation type="journal article" date="2014" name="Int. J. Syst. Evol. Microbiol.">
        <title>Complete genome sequence of Corynebacterium casei LMG S-19264T (=DSM 44701T), isolated from a smear-ripened cheese.</title>
        <authorList>
            <consortium name="US DOE Joint Genome Institute (JGI-PGF)"/>
            <person name="Walter F."/>
            <person name="Albersmeier A."/>
            <person name="Kalinowski J."/>
            <person name="Ruckert C."/>
        </authorList>
    </citation>
    <scope>NUCLEOTIDE SEQUENCE</scope>
    <source>
        <strain evidence="2">CGMCC 1.15290</strain>
    </source>
</reference>
<dbReference type="RefSeq" id="WP_188950769.1">
    <property type="nucleotide sequence ID" value="NZ_BMIB01000001.1"/>
</dbReference>
<sequence length="340" mass="39016">MPSVFTDYEKLVLQDYKFKRSKSFIPSGLMHPTRAKLKKACSEICKGELSPQDKKAIRDFCKKWDETKTFSQNITAYDEDKFRPLSDYLTDTTESKNTDPIYIELLACLINFPHRPYDYTIDYEPLLKMQAGAIVIEQESGTDNHTGSNTVIIEPYSEINNSSLQDNEIPVISTGPAPDVTERTGNIQNVPLPDDGVINTLDNNQKKENKSALSPLLKAGVVLIFLLMGYWWYRFEISRETGGCMYWAGDHFQRVPCDKKIQDTYVVALDTFRLRHFKKITAVKTITHRDKGCVWYSKIGNHLEYFTADGKHPIVMNYELKPITDYIIDTHIHPPGEQIN</sequence>
<protein>
    <submittedName>
        <fullName evidence="2">Uncharacterized protein</fullName>
    </submittedName>
</protein>